<dbReference type="EMBL" id="JANAWD010001123">
    <property type="protein sequence ID" value="KAJ3474201.1"/>
    <property type="molecule type" value="Genomic_DNA"/>
</dbReference>
<accession>A0AAD5YC95</accession>
<reference evidence="2" key="1">
    <citation type="submission" date="2022-07" db="EMBL/GenBank/DDBJ databases">
        <title>Genome Sequence of Physisporinus lineatus.</title>
        <authorList>
            <person name="Buettner E."/>
        </authorList>
    </citation>
    <scope>NUCLEOTIDE SEQUENCE</scope>
    <source>
        <strain evidence="2">VT162</strain>
    </source>
</reference>
<dbReference type="Proteomes" id="UP001212997">
    <property type="component" value="Unassembled WGS sequence"/>
</dbReference>
<sequence length="677" mass="76459">MDPDQRWFACVKHELPAQHTYQDGLVGGMTDDHQWVLTSPNATFVPQPVLDRVRVEVRSDGRFGIEDPIQWPQLFSRMYSHYPFILRRPADPNDDRQPIWWRPSPHNFIPINGSVVSCLGTLATEPRERLGVLVEKMSSRISSFVEKQKEPPKYINYCNLSMRAAFSCLTFPSTYRDLVVQIVNVQRYWLESNAMLEYMESHNERFLLRATGPPLPVDLSFMGTYTADPVAAFKLFAAGIPVWLIRAPSAIPSDACIAENVSLSRPEDIKVSTTGFGQLVYFGHVGELHHAAVSKGGHTYMDIPKIFLSNNEVSIPVAANANQPLPSQPIQGTASSSSRASVSQSFPSQKAVKASSRSQARHSHAPYSRDKRPSKATPAEVAVSQRDKFIEEDHHLFPPTIPVWTECLAQVDRTVPTVGRMGYFVPEPALLVGPSSRPPKSRYFYNWLKGREPWLHIVTYTTFCQGPIHQQWWRNYLNHENLDEATDGATHTAKQKAEVLALFKAISSEDKLDTSHKEVEFYGKSFSTDPLDTRLCQQVVWEVFELCFRLELWALDRCICPSTSQAPHGEQTNEYIRLDLISKIFGGAGHIRLASLPTGNCGLAAMDINDRIPALEAFRSVLVRWPGVPDALQQQRISTALSHQRVEELERLAVKFYLQQFYIHSTRAAIVPHRFPA</sequence>
<proteinExistence type="predicted"/>
<protein>
    <submittedName>
        <fullName evidence="2">Uncharacterized protein</fullName>
    </submittedName>
</protein>
<comment type="caution">
    <text evidence="2">The sequence shown here is derived from an EMBL/GenBank/DDBJ whole genome shotgun (WGS) entry which is preliminary data.</text>
</comment>
<organism evidence="2 3">
    <name type="scientific">Meripilus lineatus</name>
    <dbReference type="NCBI Taxonomy" id="2056292"/>
    <lineage>
        <taxon>Eukaryota</taxon>
        <taxon>Fungi</taxon>
        <taxon>Dikarya</taxon>
        <taxon>Basidiomycota</taxon>
        <taxon>Agaricomycotina</taxon>
        <taxon>Agaricomycetes</taxon>
        <taxon>Polyporales</taxon>
        <taxon>Meripilaceae</taxon>
        <taxon>Meripilus</taxon>
    </lineage>
</organism>
<feature type="region of interest" description="Disordered" evidence="1">
    <location>
        <begin position="324"/>
        <end position="382"/>
    </location>
</feature>
<feature type="compositionally biased region" description="Polar residues" evidence="1">
    <location>
        <begin position="324"/>
        <end position="334"/>
    </location>
</feature>
<keyword evidence="3" id="KW-1185">Reference proteome</keyword>
<evidence type="ECO:0000313" key="2">
    <source>
        <dbReference type="EMBL" id="KAJ3474201.1"/>
    </source>
</evidence>
<gene>
    <name evidence="2" type="ORF">NLI96_g12594</name>
</gene>
<evidence type="ECO:0000256" key="1">
    <source>
        <dbReference type="SAM" id="MobiDB-lite"/>
    </source>
</evidence>
<feature type="compositionally biased region" description="Low complexity" evidence="1">
    <location>
        <begin position="335"/>
        <end position="358"/>
    </location>
</feature>
<name>A0AAD5YC95_9APHY</name>
<dbReference type="AlphaFoldDB" id="A0AAD5YC95"/>
<evidence type="ECO:0000313" key="3">
    <source>
        <dbReference type="Proteomes" id="UP001212997"/>
    </source>
</evidence>